<reference evidence="1" key="1">
    <citation type="submission" date="2015-12" db="EMBL/GenBank/DDBJ databases">
        <title>Gene expression during late stages of embryo sac development: a critical building block for successful pollen-pistil interactions.</title>
        <authorList>
            <person name="Liu Y."/>
            <person name="Joly V."/>
            <person name="Sabar M."/>
            <person name="Matton D.P."/>
        </authorList>
    </citation>
    <scope>NUCLEOTIDE SEQUENCE</scope>
</reference>
<dbReference type="EMBL" id="GEDG01020130">
    <property type="protein sequence ID" value="JAP19375.1"/>
    <property type="molecule type" value="Transcribed_RNA"/>
</dbReference>
<proteinExistence type="predicted"/>
<sequence length="76" mass="8447">MGCTFKVLNKQQYTHCNPTSGVGRVGCTHTLALPRKDKEARVRFVYTLPSTDPTYKITLGMLCFAKNLKGRTHTGS</sequence>
<accession>A0A0V0HG69</accession>
<dbReference type="AlphaFoldDB" id="A0A0V0HG69"/>
<evidence type="ECO:0000313" key="1">
    <source>
        <dbReference type="EMBL" id="JAP19375.1"/>
    </source>
</evidence>
<protein>
    <submittedName>
        <fullName evidence="1">Putative ovule protein</fullName>
    </submittedName>
</protein>
<name>A0A0V0HG69_SOLCH</name>
<organism evidence="1">
    <name type="scientific">Solanum chacoense</name>
    <name type="common">Chaco potato</name>
    <dbReference type="NCBI Taxonomy" id="4108"/>
    <lineage>
        <taxon>Eukaryota</taxon>
        <taxon>Viridiplantae</taxon>
        <taxon>Streptophyta</taxon>
        <taxon>Embryophyta</taxon>
        <taxon>Tracheophyta</taxon>
        <taxon>Spermatophyta</taxon>
        <taxon>Magnoliopsida</taxon>
        <taxon>eudicotyledons</taxon>
        <taxon>Gunneridae</taxon>
        <taxon>Pentapetalae</taxon>
        <taxon>asterids</taxon>
        <taxon>lamiids</taxon>
        <taxon>Solanales</taxon>
        <taxon>Solanaceae</taxon>
        <taxon>Solanoideae</taxon>
        <taxon>Solaneae</taxon>
        <taxon>Solanum</taxon>
    </lineage>
</organism>